<evidence type="ECO:0000313" key="2">
    <source>
        <dbReference type="Proteomes" id="UP000265618"/>
    </source>
</evidence>
<dbReference type="InterPro" id="IPR029063">
    <property type="entry name" value="SAM-dependent_MTases_sf"/>
</dbReference>
<dbReference type="Gene3D" id="3.40.50.150">
    <property type="entry name" value="Vaccinia Virus protein VP39"/>
    <property type="match status" value="1"/>
</dbReference>
<keyword evidence="2" id="KW-1185">Reference proteome</keyword>
<dbReference type="GO" id="GO:0003676">
    <property type="term" value="F:nucleic acid binding"/>
    <property type="evidence" value="ECO:0007669"/>
    <property type="project" value="InterPro"/>
</dbReference>
<evidence type="ECO:0000313" key="1">
    <source>
        <dbReference type="EMBL" id="GCA65264.1"/>
    </source>
</evidence>
<reference evidence="1 2" key="1">
    <citation type="journal article" date="2018" name="PLoS ONE">
        <title>The draft genome of Kipferlia bialata reveals reductive genome evolution in fornicate parasites.</title>
        <authorList>
            <person name="Tanifuji G."/>
            <person name="Takabayashi S."/>
            <person name="Kume K."/>
            <person name="Takagi M."/>
            <person name="Nakayama T."/>
            <person name="Kamikawa R."/>
            <person name="Inagaki Y."/>
            <person name="Hashimoto T."/>
        </authorList>
    </citation>
    <scope>NUCLEOTIDE SEQUENCE [LARGE SCALE GENOMIC DNA]</scope>
    <source>
        <strain evidence="1">NY0173</strain>
    </source>
</reference>
<proteinExistence type="predicted"/>
<name>A0A391NVV1_9EUKA</name>
<sequence>YPRAVCVGVDINRLALSVTGHTHHSHCVLRHVSQRVSKYTPHTEDTDSPVLHPVQLVEGSLLTCISPRAAFDVVVFNPPYVPSPPPAHFDSERPHVTHMAGISISISISIDTYRDR</sequence>
<dbReference type="GO" id="GO:0008168">
    <property type="term" value="F:methyltransferase activity"/>
    <property type="evidence" value="ECO:0007669"/>
    <property type="project" value="InterPro"/>
</dbReference>
<dbReference type="PROSITE" id="PS00092">
    <property type="entry name" value="N6_MTASE"/>
    <property type="match status" value="1"/>
</dbReference>
<protein>
    <recommendedName>
        <fullName evidence="3">Methyltransferase small domain-containing protein</fullName>
    </recommendedName>
</protein>
<dbReference type="InterPro" id="IPR002052">
    <property type="entry name" value="DNA_methylase_N6_adenine_CS"/>
</dbReference>
<dbReference type="SUPFAM" id="SSF53335">
    <property type="entry name" value="S-adenosyl-L-methionine-dependent methyltransferases"/>
    <property type="match status" value="1"/>
</dbReference>
<gene>
    <name evidence="1" type="ORF">KIPB_016709</name>
</gene>
<evidence type="ECO:0008006" key="3">
    <source>
        <dbReference type="Google" id="ProtNLM"/>
    </source>
</evidence>
<comment type="caution">
    <text evidence="1">The sequence shown here is derived from an EMBL/GenBank/DDBJ whole genome shotgun (WGS) entry which is preliminary data.</text>
</comment>
<accession>A0A391NVV1</accession>
<dbReference type="Proteomes" id="UP000265618">
    <property type="component" value="Unassembled WGS sequence"/>
</dbReference>
<dbReference type="AlphaFoldDB" id="A0A391NVV1"/>
<dbReference type="EMBL" id="BDIP01010463">
    <property type="protein sequence ID" value="GCA65264.1"/>
    <property type="molecule type" value="Genomic_DNA"/>
</dbReference>
<dbReference type="GO" id="GO:0032259">
    <property type="term" value="P:methylation"/>
    <property type="evidence" value="ECO:0007669"/>
    <property type="project" value="InterPro"/>
</dbReference>
<organism evidence="1 2">
    <name type="scientific">Kipferlia bialata</name>
    <dbReference type="NCBI Taxonomy" id="797122"/>
    <lineage>
        <taxon>Eukaryota</taxon>
        <taxon>Metamonada</taxon>
        <taxon>Carpediemonas-like organisms</taxon>
        <taxon>Kipferlia</taxon>
    </lineage>
</organism>
<feature type="non-terminal residue" evidence="1">
    <location>
        <position position="1"/>
    </location>
</feature>